<reference evidence="1" key="1">
    <citation type="submission" date="2019-03" db="EMBL/GenBank/DDBJ databases">
        <title>Candidatus Syntrophosphaera thermopropionivorans: a novel player in syntrophic propionate oxidation during anaerobic digestion.</title>
        <authorList>
            <person name="Dyksma S."/>
        </authorList>
    </citation>
    <scope>NUCLEOTIDE SEQUENCE</scope>
    <source>
        <strain evidence="1">W5</strain>
    </source>
</reference>
<organism evidence="1 2">
    <name type="scientific">Candidatus Syntrophosphaera thermopropionivorans</name>
    <dbReference type="NCBI Taxonomy" id="2593015"/>
    <lineage>
        <taxon>Bacteria</taxon>
        <taxon>Pseudomonadati</taxon>
        <taxon>Candidatus Cloacimonadota</taxon>
        <taxon>Candidatus Cloacimonadia</taxon>
        <taxon>Candidatus Cloacimonadales</taxon>
        <taxon>Candidatus Cloacimonadaceae</taxon>
        <taxon>Candidatus Syntrophosphaera</taxon>
    </lineage>
</organism>
<protein>
    <submittedName>
        <fullName evidence="1">Uncharacterized protein</fullName>
    </submittedName>
</protein>
<keyword evidence="2" id="KW-1185">Reference proteome</keyword>
<accession>A0AC61QIL5</accession>
<gene>
    <name evidence="1" type="ORF">E0946_05395</name>
</gene>
<name>A0AC61QIL5_9BACT</name>
<comment type="caution">
    <text evidence="1">The sequence shown here is derived from an EMBL/GenBank/DDBJ whole genome shotgun (WGS) entry which is preliminary data.</text>
</comment>
<dbReference type="EMBL" id="SMOG01000017">
    <property type="protein sequence ID" value="TDF72766.1"/>
    <property type="molecule type" value="Genomic_DNA"/>
</dbReference>
<proteinExistence type="predicted"/>
<dbReference type="Proteomes" id="UP000294588">
    <property type="component" value="Unassembled WGS sequence"/>
</dbReference>
<evidence type="ECO:0000313" key="2">
    <source>
        <dbReference type="Proteomes" id="UP000294588"/>
    </source>
</evidence>
<sequence length="1012" mass="114268">MKYYASSLLLLFLIFFGCSSQKKADNSNTGNFPVENLQIGDIPNDGGDGLFLSWKPLPKEKRVQEYRVYRGIHPDTLFFLASVQVNVKTGVAADTMFFYDSGTSDFLSIESPKKLKYEKGAKGSNLYRGIPRDPEIAARLSESFDLISIMDDSDYYYHSKKSYSADEKDKDKDKDVYAGVRLDQQRIVAALKSTPLGQTPQYKYYYTVVPVDERNQILGIAEPVSASPIDDIPQTSPALYSVAVQDKKEMQFEWDYPINSDDLMMYLIYAVPGITKDLWKTLTPQEKEQITSTRGILVAQGLVGGGALKNNCIIKEADFKAAGLNWEQAYQTLYTLKFVDGSNNISPVSEASLPKVINSSQLPSAPKYRVEDKPMDKGDRLTLTWQEPIVFLTRTTSHKKDGSRLKVNYQINKTDAQDIQNIYFDFYEPGSDIPFAQINEFHQDNIIYVDIPQKYSLRNGGKLPTDSLKVEITINSRPYSIDPKTGRILHDKARIIPDYKIIQYLKPDPAMLAYMPTNSFIVNGHNVSTIKNVVYRKGYRSSNFTKIKSNTCYENFLDVSVGYISSITKPILGFNFVKDGKLYTYIDGKRYVRNLQPGEKASSLALLPSTIDFTYDPVNKTTLNISIYLDEAQKKLTQLSDDIKESQQKLAAYKDSLTAATPAMAILYQENINRLEQEINTKESQLKIYQDNPYFQEALKARNSHQMMRYVASIREPELRKYTYSIVRTNEKGFFAETPPDVNKEGEFNYYTPISNWFDWTKLVTLIAVFLFGIDVVIFINLAKRGKNLYLRPLAGLQEIDNAVGRATEMGRPILYCMGIGGLSDVATIASMGILSQVAKKAAEYDTRLIVPCYDYLVMPIAQEIVQEAHYEVGRPDSYDKNDVFYLTSVQFAYVAGVNGIMTRERVATNFFMGYFAAEALLMTETGNTIGAVQIAGSDAITQIPFFITTCDYTLIGEELYAASAYLNREPMLLGTLKAQDYFKFVILIFIIAGALLGTFQLTGLMQIFPVK</sequence>
<evidence type="ECO:0000313" key="1">
    <source>
        <dbReference type="EMBL" id="TDF72766.1"/>
    </source>
</evidence>